<keyword evidence="3" id="KW-1185">Reference proteome</keyword>
<dbReference type="EMBL" id="CP019640">
    <property type="protein sequence ID" value="AQQ52836.1"/>
    <property type="molecule type" value="Genomic_DNA"/>
</dbReference>
<feature type="domain" description="NERD" evidence="1">
    <location>
        <begin position="33"/>
        <end position="151"/>
    </location>
</feature>
<dbReference type="PROSITE" id="PS50965">
    <property type="entry name" value="NERD"/>
    <property type="match status" value="1"/>
</dbReference>
<accession>A0A1Q2KXI3</accession>
<dbReference type="RefSeq" id="WP_198038697.1">
    <property type="nucleotide sequence ID" value="NZ_CP019640.1"/>
</dbReference>
<evidence type="ECO:0000313" key="2">
    <source>
        <dbReference type="EMBL" id="AQQ52836.1"/>
    </source>
</evidence>
<proteinExistence type="predicted"/>
<gene>
    <name evidence="2" type="ORF">B0X71_06870</name>
</gene>
<dbReference type="AlphaFoldDB" id="A0A1Q2KXI3"/>
<dbReference type="Proteomes" id="UP000188184">
    <property type="component" value="Chromosome"/>
</dbReference>
<reference evidence="2 3" key="1">
    <citation type="submission" date="2017-02" db="EMBL/GenBank/DDBJ databases">
        <title>The complete genomic sequence of a novel cold adapted crude oil-degrading bacterium Planococcus qaidamina Y42.</title>
        <authorList>
            <person name="Yang R."/>
        </authorList>
    </citation>
    <scope>NUCLEOTIDE SEQUENCE [LARGE SCALE GENOMIC DNA]</scope>
    <source>
        <strain evidence="2 3">Y42</strain>
    </source>
</reference>
<organism evidence="2 3">
    <name type="scientific">Planococcus lenghuensis</name>
    <dbReference type="NCBI Taxonomy" id="2213202"/>
    <lineage>
        <taxon>Bacteria</taxon>
        <taxon>Bacillati</taxon>
        <taxon>Bacillota</taxon>
        <taxon>Bacilli</taxon>
        <taxon>Bacillales</taxon>
        <taxon>Caryophanaceae</taxon>
        <taxon>Planococcus</taxon>
    </lineage>
</organism>
<evidence type="ECO:0000259" key="1">
    <source>
        <dbReference type="PROSITE" id="PS50965"/>
    </source>
</evidence>
<evidence type="ECO:0000313" key="3">
    <source>
        <dbReference type="Proteomes" id="UP000188184"/>
    </source>
</evidence>
<dbReference type="Pfam" id="PF08378">
    <property type="entry name" value="NERD"/>
    <property type="match status" value="1"/>
</dbReference>
<name>A0A1Q2KXI3_9BACL</name>
<dbReference type="InterPro" id="IPR011528">
    <property type="entry name" value="NERD"/>
</dbReference>
<sequence>MSEAEAMRHLLARLDFSYLQRTYLESELHNREAGIRGESRIESKFKEFFIPEAYEVLWDVGLSIGDWHVQFDGLLLTARCAIIIESKNISGELSFDEATGEFYRKNTDGERQVFDHPAVQLNKNIYFLQQWFQRQGVSMPVGGLIVFTAKQCEFMTKPTLAEMCKLYGMPGRLIEMLKKYPPVCDGAFQEAVRQIPQHLTPYKRRPLCDKYFIPVQDLKKGILCTKCRALNVQLMERSWICGTCGVRERDIGGRLVDEYVALVNGELTNRGMRDFFGI</sequence>
<protein>
    <recommendedName>
        <fullName evidence="1">NERD domain-containing protein</fullName>
    </recommendedName>
</protein>
<dbReference type="KEGG" id="pmar:B0X71_06870"/>